<proteinExistence type="inferred from homology"/>
<dbReference type="PANTHER" id="PTHR12001:SF85">
    <property type="entry name" value="SHORT CHAIN ISOPRENYL DIPHOSPHATE SYNTHASE"/>
    <property type="match status" value="1"/>
</dbReference>
<dbReference type="PROSITE" id="PS00723">
    <property type="entry name" value="POLYPRENYL_SYNTHASE_1"/>
    <property type="match status" value="1"/>
</dbReference>
<dbReference type="GO" id="GO:0016740">
    <property type="term" value="F:transferase activity"/>
    <property type="evidence" value="ECO:0007669"/>
    <property type="project" value="UniProtKB-KW"/>
</dbReference>
<dbReference type="InterPro" id="IPR033749">
    <property type="entry name" value="Polyprenyl_synt_CS"/>
</dbReference>
<dbReference type="SUPFAM" id="SSF48576">
    <property type="entry name" value="Terpenoid synthases"/>
    <property type="match status" value="1"/>
</dbReference>
<evidence type="ECO:0000313" key="8">
    <source>
        <dbReference type="Proteomes" id="UP001597280"/>
    </source>
</evidence>
<evidence type="ECO:0000256" key="4">
    <source>
        <dbReference type="ARBA" id="ARBA00022723"/>
    </source>
</evidence>
<comment type="similarity">
    <text evidence="2 6">Belongs to the FPP/GGPP synthase family.</text>
</comment>
<name>A0ABW4PV88_9MICO</name>
<keyword evidence="5" id="KW-0460">Magnesium</keyword>
<protein>
    <submittedName>
        <fullName evidence="7">Polyprenyl synthetase family protein</fullName>
        <ecNumber evidence="7">2.5.1.-</ecNumber>
    </submittedName>
</protein>
<dbReference type="Pfam" id="PF00348">
    <property type="entry name" value="polyprenyl_synt"/>
    <property type="match status" value="1"/>
</dbReference>
<dbReference type="PROSITE" id="PS00444">
    <property type="entry name" value="POLYPRENYL_SYNTHASE_2"/>
    <property type="match status" value="1"/>
</dbReference>
<sequence>MSTDAQSQRPSLDATIAETLTATARRAAPGSDHEHVELMAALSHACSGGGRLRPQLLLDTCRALGGDPDGPALRVAAAIEILHAAFVLQDDVIDADPVRRGAPTAHAALTTAALAEGAPLRGARRYGDAGGTLAGDLGLITALTAVLRCGAPATTVDRLVDLLESAVHASAAGELADVAPTAVAPAGGPSPTPVTASLRVAALKTSAYTTELPLRAGAVLAGADEQVDEALAAVGRPLGIGFQLLDDLVGIFGDESRTGKSALSDLRDGARTGLIAHAESTDTWPLLLPLIGDPDADESSLQEARRLLEDCGARARAEALAEEQLDLAVELAVSSGVPDGLVVVLDATRRRMLETAHAQLVGVREVGA</sequence>
<evidence type="ECO:0000256" key="5">
    <source>
        <dbReference type="ARBA" id="ARBA00022842"/>
    </source>
</evidence>
<evidence type="ECO:0000256" key="1">
    <source>
        <dbReference type="ARBA" id="ARBA00001946"/>
    </source>
</evidence>
<dbReference type="EMBL" id="JBHUFL010000002">
    <property type="protein sequence ID" value="MFD1834159.1"/>
    <property type="molecule type" value="Genomic_DNA"/>
</dbReference>
<keyword evidence="3 6" id="KW-0808">Transferase</keyword>
<dbReference type="InterPro" id="IPR008949">
    <property type="entry name" value="Isoprenoid_synthase_dom_sf"/>
</dbReference>
<dbReference type="EC" id="2.5.1.-" evidence="7"/>
<dbReference type="Proteomes" id="UP001597280">
    <property type="component" value="Unassembled WGS sequence"/>
</dbReference>
<dbReference type="RefSeq" id="WP_137769052.1">
    <property type="nucleotide sequence ID" value="NZ_BAAAIS010000002.1"/>
</dbReference>
<keyword evidence="8" id="KW-1185">Reference proteome</keyword>
<accession>A0ABW4PV88</accession>
<dbReference type="PANTHER" id="PTHR12001">
    <property type="entry name" value="GERANYLGERANYL PYROPHOSPHATE SYNTHASE"/>
    <property type="match status" value="1"/>
</dbReference>
<dbReference type="InterPro" id="IPR000092">
    <property type="entry name" value="Polyprenyl_synt"/>
</dbReference>
<evidence type="ECO:0000256" key="3">
    <source>
        <dbReference type="ARBA" id="ARBA00022679"/>
    </source>
</evidence>
<dbReference type="SFLD" id="SFLDS00005">
    <property type="entry name" value="Isoprenoid_Synthase_Type_I"/>
    <property type="match status" value="1"/>
</dbReference>
<reference evidence="8" key="1">
    <citation type="journal article" date="2019" name="Int. J. Syst. Evol. Microbiol.">
        <title>The Global Catalogue of Microorganisms (GCM) 10K type strain sequencing project: providing services to taxonomists for standard genome sequencing and annotation.</title>
        <authorList>
            <consortium name="The Broad Institute Genomics Platform"/>
            <consortium name="The Broad Institute Genome Sequencing Center for Infectious Disease"/>
            <person name="Wu L."/>
            <person name="Ma J."/>
        </authorList>
    </citation>
    <scope>NUCLEOTIDE SEQUENCE [LARGE SCALE GENOMIC DNA]</scope>
    <source>
        <strain evidence="8">JCM 11650</strain>
    </source>
</reference>
<evidence type="ECO:0000256" key="6">
    <source>
        <dbReference type="RuleBase" id="RU004466"/>
    </source>
</evidence>
<evidence type="ECO:0000256" key="2">
    <source>
        <dbReference type="ARBA" id="ARBA00006706"/>
    </source>
</evidence>
<comment type="caution">
    <text evidence="7">The sequence shown here is derived from an EMBL/GenBank/DDBJ whole genome shotgun (WGS) entry which is preliminary data.</text>
</comment>
<keyword evidence="4" id="KW-0479">Metal-binding</keyword>
<gene>
    <name evidence="7" type="ORF">ACFSDA_03630</name>
</gene>
<evidence type="ECO:0000313" key="7">
    <source>
        <dbReference type="EMBL" id="MFD1834159.1"/>
    </source>
</evidence>
<comment type="cofactor">
    <cofactor evidence="1">
        <name>Mg(2+)</name>
        <dbReference type="ChEBI" id="CHEBI:18420"/>
    </cofactor>
</comment>
<dbReference type="Gene3D" id="1.10.600.10">
    <property type="entry name" value="Farnesyl Diphosphate Synthase"/>
    <property type="match status" value="1"/>
</dbReference>
<organism evidence="7 8">
    <name type="scientific">Brachybacterium rhamnosum</name>
    <dbReference type="NCBI Taxonomy" id="173361"/>
    <lineage>
        <taxon>Bacteria</taxon>
        <taxon>Bacillati</taxon>
        <taxon>Actinomycetota</taxon>
        <taxon>Actinomycetes</taxon>
        <taxon>Micrococcales</taxon>
        <taxon>Dermabacteraceae</taxon>
        <taxon>Brachybacterium</taxon>
    </lineage>
</organism>